<evidence type="ECO:0000256" key="2">
    <source>
        <dbReference type="ARBA" id="ARBA00022723"/>
    </source>
</evidence>
<dbReference type="GO" id="GO:0004497">
    <property type="term" value="F:monooxygenase activity"/>
    <property type="evidence" value="ECO:0007669"/>
    <property type="project" value="InterPro"/>
</dbReference>
<dbReference type="GO" id="GO:0020037">
    <property type="term" value="F:heme binding"/>
    <property type="evidence" value="ECO:0007669"/>
    <property type="project" value="InterPro"/>
</dbReference>
<dbReference type="SUPFAM" id="SSF48264">
    <property type="entry name" value="Cytochrome P450"/>
    <property type="match status" value="1"/>
</dbReference>
<evidence type="ECO:0000256" key="3">
    <source>
        <dbReference type="ARBA" id="ARBA00023004"/>
    </source>
</evidence>
<dbReference type="STRING" id="1042311.A0A2T3ZCB0"/>
<dbReference type="PRINTS" id="PR00463">
    <property type="entry name" value="EP450I"/>
</dbReference>
<comment type="cofactor">
    <cofactor evidence="4">
        <name>heme</name>
        <dbReference type="ChEBI" id="CHEBI:30413"/>
    </cofactor>
</comment>
<dbReference type="InterPro" id="IPR036396">
    <property type="entry name" value="Cyt_P450_sf"/>
</dbReference>
<keyword evidence="3 4" id="KW-0408">Iron</keyword>
<dbReference type="Proteomes" id="UP000240493">
    <property type="component" value="Unassembled WGS sequence"/>
</dbReference>
<evidence type="ECO:0008006" key="8">
    <source>
        <dbReference type="Google" id="ProtNLM"/>
    </source>
</evidence>
<dbReference type="Pfam" id="PF00067">
    <property type="entry name" value="p450"/>
    <property type="match status" value="1"/>
</dbReference>
<evidence type="ECO:0000256" key="4">
    <source>
        <dbReference type="PIRSR" id="PIRSR602401-1"/>
    </source>
</evidence>
<keyword evidence="2 4" id="KW-0479">Metal-binding</keyword>
<sequence>MAPWTIMAMGTAVFSIRLAPEYSIKQSYFWTTAALVAISVFCQFIYRCILYPEYFSPLRHIPTPEGRSWFRGNSTSMVLETDRIREWTKTIPNKGLLRYYMAGNLERILVVGPKALNEILVTKVYEFPKPESLRLKLLRFTGNGILLAEGDEHKLQRRGLLPSFSYRHIKNLYPIFWEKAVEMADAIEKQKPIRSNGTVVQISDWAGRVTLDMIGLAAIGRDFNAVHDPATEFHRQYDKLRMRPSTWTRILILISMLTIGFKAFFRLPTKWNRESMAAANYIRAYARQIVEDKKETSQGVEDDAQEKDIASLAMASGAFSDENMVDQMITMLVAGHETVAASLQWAVYALGKHAEMQTLLREEIRTHLASSSNIIAAQVDSLSYLNAFCNEVLRFYPPVPSTVREANIDTSLAGIFIPKGTSLLILPGATNLDKDRWGSDAEEFSPDRWLGDGRANSGGADSNLANLTFLAGPRGCIGQSFAKSELLCLVAVLVGRFRVELEDPDKKLEINRSISATPKDGVMARLIPLEGWRVK</sequence>
<accession>A0A2T3ZCB0</accession>
<protein>
    <recommendedName>
        <fullName evidence="8">Cytochrome P450 monooxygenase</fullName>
    </recommendedName>
</protein>
<evidence type="ECO:0000313" key="7">
    <source>
        <dbReference type="Proteomes" id="UP000240493"/>
    </source>
</evidence>
<dbReference type="EMBL" id="KZ679260">
    <property type="protein sequence ID" value="PTB42444.1"/>
    <property type="molecule type" value="Genomic_DNA"/>
</dbReference>
<keyword evidence="5" id="KW-0472">Membrane</keyword>
<proteinExistence type="predicted"/>
<organism evidence="6 7">
    <name type="scientific">Trichoderma asperellum (strain ATCC 204424 / CBS 433.97 / NBRC 101777)</name>
    <dbReference type="NCBI Taxonomy" id="1042311"/>
    <lineage>
        <taxon>Eukaryota</taxon>
        <taxon>Fungi</taxon>
        <taxon>Dikarya</taxon>
        <taxon>Ascomycota</taxon>
        <taxon>Pezizomycotina</taxon>
        <taxon>Sordariomycetes</taxon>
        <taxon>Hypocreomycetidae</taxon>
        <taxon>Hypocreales</taxon>
        <taxon>Hypocreaceae</taxon>
        <taxon>Trichoderma</taxon>
    </lineage>
</organism>
<evidence type="ECO:0000313" key="6">
    <source>
        <dbReference type="EMBL" id="PTB42444.1"/>
    </source>
</evidence>
<dbReference type="InterPro" id="IPR050121">
    <property type="entry name" value="Cytochrome_P450_monoxygenase"/>
</dbReference>
<dbReference type="PANTHER" id="PTHR24305:SF227">
    <property type="entry name" value="P450, PUTATIVE (EUROFUNG)-RELATED"/>
    <property type="match status" value="1"/>
</dbReference>
<dbReference type="PRINTS" id="PR00385">
    <property type="entry name" value="P450"/>
</dbReference>
<evidence type="ECO:0000256" key="1">
    <source>
        <dbReference type="ARBA" id="ARBA00022617"/>
    </source>
</evidence>
<dbReference type="PANTHER" id="PTHR24305">
    <property type="entry name" value="CYTOCHROME P450"/>
    <property type="match status" value="1"/>
</dbReference>
<feature type="binding site" description="axial binding residue" evidence="4">
    <location>
        <position position="476"/>
    </location>
    <ligand>
        <name>heme</name>
        <dbReference type="ChEBI" id="CHEBI:30413"/>
    </ligand>
    <ligandPart>
        <name>Fe</name>
        <dbReference type="ChEBI" id="CHEBI:18248"/>
    </ligandPart>
</feature>
<dbReference type="CDD" id="cd11069">
    <property type="entry name" value="CYP_FUM15-like"/>
    <property type="match status" value="1"/>
</dbReference>
<dbReference type="Gene3D" id="1.10.630.10">
    <property type="entry name" value="Cytochrome P450"/>
    <property type="match status" value="1"/>
</dbReference>
<dbReference type="AlphaFoldDB" id="A0A2T3ZCB0"/>
<evidence type="ECO:0000256" key="5">
    <source>
        <dbReference type="SAM" id="Phobius"/>
    </source>
</evidence>
<dbReference type="FunFam" id="1.10.630.10:FF:000051">
    <property type="entry name" value="Cytochrome P450 monooxygenase (Fum15)"/>
    <property type="match status" value="1"/>
</dbReference>
<keyword evidence="5" id="KW-1133">Transmembrane helix</keyword>
<keyword evidence="1 4" id="KW-0349">Heme</keyword>
<reference evidence="6 7" key="1">
    <citation type="submission" date="2016-07" db="EMBL/GenBank/DDBJ databases">
        <title>Multiple horizontal gene transfer events from other fungi enriched the ability of initially mycotrophic Trichoderma (Ascomycota) to feed on dead plant biomass.</title>
        <authorList>
            <consortium name="DOE Joint Genome Institute"/>
            <person name="Aerts A."/>
            <person name="Atanasova L."/>
            <person name="Chenthamara K."/>
            <person name="Zhang J."/>
            <person name="Grujic M."/>
            <person name="Henrissat B."/>
            <person name="Kuo A."/>
            <person name="Salamov A."/>
            <person name="Lipzen A."/>
            <person name="Labutti K."/>
            <person name="Barry K."/>
            <person name="Miao Y."/>
            <person name="Rahimi M.J."/>
            <person name="Shen Q."/>
            <person name="Grigoriev I.V."/>
            <person name="Kubicek C.P."/>
            <person name="Druzhinina I.S."/>
        </authorList>
    </citation>
    <scope>NUCLEOTIDE SEQUENCE [LARGE SCALE GENOMIC DNA]</scope>
    <source>
        <strain evidence="6 7">CBS 433.97</strain>
    </source>
</reference>
<dbReference type="GO" id="GO:0016705">
    <property type="term" value="F:oxidoreductase activity, acting on paired donors, with incorporation or reduction of molecular oxygen"/>
    <property type="evidence" value="ECO:0007669"/>
    <property type="project" value="InterPro"/>
</dbReference>
<dbReference type="OrthoDB" id="1470350at2759"/>
<keyword evidence="5" id="KW-0812">Transmembrane</keyword>
<feature type="transmembrane region" description="Helical" evidence="5">
    <location>
        <begin position="28"/>
        <end position="49"/>
    </location>
</feature>
<feature type="transmembrane region" description="Helical" evidence="5">
    <location>
        <begin position="246"/>
        <end position="265"/>
    </location>
</feature>
<name>A0A2T3ZCB0_TRIA4</name>
<keyword evidence="7" id="KW-1185">Reference proteome</keyword>
<gene>
    <name evidence="6" type="ORF">M441DRAFT_57192</name>
</gene>
<dbReference type="InterPro" id="IPR002401">
    <property type="entry name" value="Cyt_P450_E_grp-I"/>
</dbReference>
<dbReference type="InterPro" id="IPR001128">
    <property type="entry name" value="Cyt_P450"/>
</dbReference>
<dbReference type="GO" id="GO:0005506">
    <property type="term" value="F:iron ion binding"/>
    <property type="evidence" value="ECO:0007669"/>
    <property type="project" value="InterPro"/>
</dbReference>